<dbReference type="Proteomes" id="UP000284021">
    <property type="component" value="Unassembled WGS sequence"/>
</dbReference>
<accession>A0A418XEX4</accession>
<dbReference type="RefSeq" id="WP_119955072.1">
    <property type="nucleotide sequence ID" value="NZ_QYUR01000003.1"/>
</dbReference>
<keyword evidence="2" id="KW-1185">Reference proteome</keyword>
<proteinExistence type="predicted"/>
<evidence type="ECO:0000313" key="2">
    <source>
        <dbReference type="Proteomes" id="UP000284021"/>
    </source>
</evidence>
<evidence type="ECO:0008006" key="3">
    <source>
        <dbReference type="Google" id="ProtNLM"/>
    </source>
</evidence>
<comment type="caution">
    <text evidence="1">The sequence shown here is derived from an EMBL/GenBank/DDBJ whole genome shotgun (WGS) entry which is preliminary data.</text>
</comment>
<sequence>MADYSELKRRALALKSIGMTAPFSAEHNQAAIAYRCVSTHDIILALLAENERLEATKKALIVERSAQLEQLEPLRAEVEALRRDAARWKWLEGSADSATWEHIGYQAQMNRHLHVDAAMSKGGRADG</sequence>
<dbReference type="EMBL" id="QYUR01000003">
    <property type="protein sequence ID" value="RJG10940.1"/>
    <property type="molecule type" value="Genomic_DNA"/>
</dbReference>
<dbReference type="AlphaFoldDB" id="A0A418XEX4"/>
<reference evidence="1 2" key="1">
    <citation type="submission" date="2018-09" db="EMBL/GenBank/DDBJ databases">
        <authorList>
            <person name="Zhu H."/>
        </authorList>
    </citation>
    <scope>NUCLEOTIDE SEQUENCE [LARGE SCALE GENOMIC DNA]</scope>
    <source>
        <strain evidence="1 2">K1S02-6</strain>
    </source>
</reference>
<organism evidence="1 2">
    <name type="scientific">Pseudomonas cavernicola</name>
    <dbReference type="NCBI Taxonomy" id="2320866"/>
    <lineage>
        <taxon>Bacteria</taxon>
        <taxon>Pseudomonadati</taxon>
        <taxon>Pseudomonadota</taxon>
        <taxon>Gammaproteobacteria</taxon>
        <taxon>Pseudomonadales</taxon>
        <taxon>Pseudomonadaceae</taxon>
        <taxon>Pseudomonas</taxon>
    </lineage>
</organism>
<protein>
    <recommendedName>
        <fullName evidence="3">Ead/Ea22-like family protein</fullName>
    </recommendedName>
</protein>
<name>A0A418XEX4_9PSED</name>
<evidence type="ECO:0000313" key="1">
    <source>
        <dbReference type="EMBL" id="RJG10940.1"/>
    </source>
</evidence>
<gene>
    <name evidence="1" type="ORF">D3879_14775</name>
</gene>